<proteinExistence type="predicted"/>
<name>A0ABQ9ZXG0_9CRUS</name>
<comment type="caution">
    <text evidence="1">The sequence shown here is derived from an EMBL/GenBank/DDBJ whole genome shotgun (WGS) entry which is preliminary data.</text>
</comment>
<sequence length="67" mass="7533">MVRDSKFVMGDPFSNPDSEVISAILRMSDGIFPAGLVICSRYPRDTQFGERAVARISVVYIILIRVR</sequence>
<organism evidence="1 2">
    <name type="scientific">Daphnia magna</name>
    <dbReference type="NCBI Taxonomy" id="35525"/>
    <lineage>
        <taxon>Eukaryota</taxon>
        <taxon>Metazoa</taxon>
        <taxon>Ecdysozoa</taxon>
        <taxon>Arthropoda</taxon>
        <taxon>Crustacea</taxon>
        <taxon>Branchiopoda</taxon>
        <taxon>Diplostraca</taxon>
        <taxon>Cladocera</taxon>
        <taxon>Anomopoda</taxon>
        <taxon>Daphniidae</taxon>
        <taxon>Daphnia</taxon>
    </lineage>
</organism>
<reference evidence="1 2" key="1">
    <citation type="journal article" date="2023" name="Nucleic Acids Res.">
        <title>The hologenome of Daphnia magna reveals possible DNA methylation and microbiome-mediated evolution of the host genome.</title>
        <authorList>
            <person name="Chaturvedi A."/>
            <person name="Li X."/>
            <person name="Dhandapani V."/>
            <person name="Marshall H."/>
            <person name="Kissane S."/>
            <person name="Cuenca-Cambronero M."/>
            <person name="Asole G."/>
            <person name="Calvet F."/>
            <person name="Ruiz-Romero M."/>
            <person name="Marangio P."/>
            <person name="Guigo R."/>
            <person name="Rago D."/>
            <person name="Mirbahai L."/>
            <person name="Eastwood N."/>
            <person name="Colbourne J.K."/>
            <person name="Zhou J."/>
            <person name="Mallon E."/>
            <person name="Orsini L."/>
        </authorList>
    </citation>
    <scope>NUCLEOTIDE SEQUENCE [LARGE SCALE GENOMIC DNA]</scope>
    <source>
        <strain evidence="1">LRV0_1</strain>
    </source>
</reference>
<protein>
    <submittedName>
        <fullName evidence="1">Uncharacterized protein</fullName>
    </submittedName>
</protein>
<evidence type="ECO:0000313" key="2">
    <source>
        <dbReference type="Proteomes" id="UP001234178"/>
    </source>
</evidence>
<gene>
    <name evidence="1" type="ORF">OUZ56_033232</name>
</gene>
<keyword evidence="2" id="KW-1185">Reference proteome</keyword>
<dbReference type="EMBL" id="JAOYFB010000010">
    <property type="protein sequence ID" value="KAK4017598.1"/>
    <property type="molecule type" value="Genomic_DNA"/>
</dbReference>
<accession>A0ABQ9ZXG0</accession>
<evidence type="ECO:0000313" key="1">
    <source>
        <dbReference type="EMBL" id="KAK4017598.1"/>
    </source>
</evidence>
<dbReference type="Proteomes" id="UP001234178">
    <property type="component" value="Unassembled WGS sequence"/>
</dbReference>